<sequence length="251" mass="28247">MSWFGKLFGGGFGFMLGGPLGALLGVALGHGLDSKVQRFRGRQRVQTAFFTATFSVMGHLAKADGRVSEHEIQMARTLMEQMKLNPTLKKMAIRLFNEGKVDEFPLDEVLDQLKRECLSRHDLMRVFLEIQLQASYADGSLDQAEKKILLHICDRLGFSRAEFDQMEAMLRSGGRGGRSGSMLLEDAYKILDVSKNASDAEVKKAYRKLTSQHHPDKLVAKGLPEEMMKIAADKTHEIRTAFEVIKKEREQ</sequence>
<dbReference type="InterPro" id="IPR029024">
    <property type="entry name" value="TerB-like"/>
</dbReference>
<evidence type="ECO:0000256" key="2">
    <source>
        <dbReference type="ARBA" id="ARBA00022519"/>
    </source>
</evidence>
<protein>
    <submittedName>
        <fullName evidence="8">DnaJ-like protein DjlA</fullName>
    </submittedName>
</protein>
<dbReference type="Pfam" id="PF05099">
    <property type="entry name" value="TerB"/>
    <property type="match status" value="1"/>
</dbReference>
<evidence type="ECO:0000256" key="5">
    <source>
        <dbReference type="ARBA" id="ARBA00023136"/>
    </source>
</evidence>
<dbReference type="InterPro" id="IPR050817">
    <property type="entry name" value="DjlA_DnaK_co-chaperone"/>
</dbReference>
<evidence type="ECO:0000256" key="6">
    <source>
        <dbReference type="SAM" id="Phobius"/>
    </source>
</evidence>
<organism evidence="8">
    <name type="scientific">hydrothermal vent metagenome</name>
    <dbReference type="NCBI Taxonomy" id="652676"/>
    <lineage>
        <taxon>unclassified sequences</taxon>
        <taxon>metagenomes</taxon>
        <taxon>ecological metagenomes</taxon>
    </lineage>
</organism>
<gene>
    <name evidence="8" type="ORF">MNBD_GAMMA17-1762</name>
</gene>
<keyword evidence="2" id="KW-0997">Cell inner membrane</keyword>
<name>A0A3B0ZAC9_9ZZZZ</name>
<evidence type="ECO:0000256" key="3">
    <source>
        <dbReference type="ARBA" id="ARBA00022692"/>
    </source>
</evidence>
<feature type="domain" description="J" evidence="7">
    <location>
        <begin position="186"/>
        <end position="251"/>
    </location>
</feature>
<dbReference type="InterPro" id="IPR036869">
    <property type="entry name" value="J_dom_sf"/>
</dbReference>
<evidence type="ECO:0000259" key="7">
    <source>
        <dbReference type="PROSITE" id="PS50076"/>
    </source>
</evidence>
<dbReference type="CDD" id="cd07316">
    <property type="entry name" value="terB_like_DjlA"/>
    <property type="match status" value="1"/>
</dbReference>
<dbReference type="EMBL" id="UOFQ01000018">
    <property type="protein sequence ID" value="VAW85143.1"/>
    <property type="molecule type" value="Genomic_DNA"/>
</dbReference>
<evidence type="ECO:0000256" key="1">
    <source>
        <dbReference type="ARBA" id="ARBA00022475"/>
    </source>
</evidence>
<dbReference type="Gene3D" id="1.10.3680.10">
    <property type="entry name" value="TerB-like"/>
    <property type="match status" value="1"/>
</dbReference>
<dbReference type="CDD" id="cd06257">
    <property type="entry name" value="DnaJ"/>
    <property type="match status" value="1"/>
</dbReference>
<dbReference type="InterPro" id="IPR001623">
    <property type="entry name" value="DnaJ_domain"/>
</dbReference>
<dbReference type="InterPro" id="IPR007791">
    <property type="entry name" value="DjlA_N"/>
</dbReference>
<dbReference type="Gene3D" id="1.10.287.110">
    <property type="entry name" value="DnaJ domain"/>
    <property type="match status" value="1"/>
</dbReference>
<dbReference type="Pfam" id="PF00226">
    <property type="entry name" value="DnaJ"/>
    <property type="match status" value="1"/>
</dbReference>
<accession>A0A3B0ZAC9</accession>
<dbReference type="NCBIfam" id="NF006948">
    <property type="entry name" value="PRK09430.1"/>
    <property type="match status" value="1"/>
</dbReference>
<dbReference type="AlphaFoldDB" id="A0A3B0ZAC9"/>
<dbReference type="SUPFAM" id="SSF46565">
    <property type="entry name" value="Chaperone J-domain"/>
    <property type="match status" value="1"/>
</dbReference>
<dbReference type="SMART" id="SM00271">
    <property type="entry name" value="DnaJ"/>
    <property type="match status" value="1"/>
</dbReference>
<dbReference type="PRINTS" id="PR00625">
    <property type="entry name" value="JDOMAIN"/>
</dbReference>
<keyword evidence="5 6" id="KW-0472">Membrane</keyword>
<feature type="transmembrane region" description="Helical" evidence="6">
    <location>
        <begin position="12"/>
        <end position="32"/>
    </location>
</feature>
<evidence type="ECO:0000313" key="8">
    <source>
        <dbReference type="EMBL" id="VAW85143.1"/>
    </source>
</evidence>
<dbReference type="InterPro" id="IPR023749">
    <property type="entry name" value="DjlA"/>
</dbReference>
<keyword evidence="1" id="KW-1003">Cell membrane</keyword>
<keyword evidence="3 6" id="KW-0812">Transmembrane</keyword>
<dbReference type="HAMAP" id="MF_01153">
    <property type="entry name" value="DjlA"/>
    <property type="match status" value="1"/>
</dbReference>
<proteinExistence type="inferred from homology"/>
<dbReference type="PANTHER" id="PTHR24074">
    <property type="entry name" value="CO-CHAPERONE PROTEIN DJLA"/>
    <property type="match status" value="1"/>
</dbReference>
<dbReference type="GO" id="GO:0051087">
    <property type="term" value="F:protein-folding chaperone binding"/>
    <property type="evidence" value="ECO:0007669"/>
    <property type="project" value="InterPro"/>
</dbReference>
<dbReference type="PROSITE" id="PS50076">
    <property type="entry name" value="DNAJ_2"/>
    <property type="match status" value="1"/>
</dbReference>
<keyword evidence="4 6" id="KW-1133">Transmembrane helix</keyword>
<reference evidence="8" key="1">
    <citation type="submission" date="2018-06" db="EMBL/GenBank/DDBJ databases">
        <authorList>
            <person name="Zhirakovskaya E."/>
        </authorList>
    </citation>
    <scope>NUCLEOTIDE SEQUENCE</scope>
</reference>
<evidence type="ECO:0000256" key="4">
    <source>
        <dbReference type="ARBA" id="ARBA00022989"/>
    </source>
</evidence>
<dbReference type="SUPFAM" id="SSF158682">
    <property type="entry name" value="TerB-like"/>
    <property type="match status" value="1"/>
</dbReference>